<sequence length="71" mass="7809">MGQITPSETPIAKVLADSISNIEARQMAAVTRLAEADDVDDDRLAHELDVDERAVESLKPEVIYRREGDDG</sequence>
<organism evidence="1 2">
    <name type="scientific">Haloplanus rubicundus</name>
    <dbReference type="NCBI Taxonomy" id="1547898"/>
    <lineage>
        <taxon>Archaea</taxon>
        <taxon>Methanobacteriati</taxon>
        <taxon>Methanobacteriota</taxon>
        <taxon>Stenosarchaea group</taxon>
        <taxon>Halobacteria</taxon>
        <taxon>Halobacteriales</taxon>
        <taxon>Haloferacaceae</taxon>
        <taxon>Haloplanus</taxon>
    </lineage>
</organism>
<dbReference type="AlphaFoldDB" id="A0A345EHG0"/>
<reference evidence="1 2" key="1">
    <citation type="submission" date="2018-07" db="EMBL/GenBank/DDBJ databases">
        <title>Genome sequences of Haloplanus sp. CBA1112.</title>
        <authorList>
            <person name="Kim Y.B."/>
            <person name="Roh S.W."/>
        </authorList>
    </citation>
    <scope>NUCLEOTIDE SEQUENCE [LARGE SCALE GENOMIC DNA]</scope>
    <source>
        <strain evidence="1 2">CBA1112</strain>
    </source>
</reference>
<accession>A0A345EHG0</accession>
<dbReference type="Proteomes" id="UP000252985">
    <property type="component" value="Chromosome"/>
</dbReference>
<gene>
    <name evidence="1" type="ORF">DU484_18200</name>
</gene>
<evidence type="ECO:0000313" key="1">
    <source>
        <dbReference type="EMBL" id="AXG11632.1"/>
    </source>
</evidence>
<proteinExistence type="predicted"/>
<dbReference type="KEGG" id="haq:DU484_18200"/>
<evidence type="ECO:0000313" key="2">
    <source>
        <dbReference type="Proteomes" id="UP000252985"/>
    </source>
</evidence>
<protein>
    <submittedName>
        <fullName evidence="1">Uncharacterized protein</fullName>
    </submittedName>
</protein>
<name>A0A345EHG0_9EURY</name>
<dbReference type="EMBL" id="CP031148">
    <property type="protein sequence ID" value="AXG11632.1"/>
    <property type="molecule type" value="Genomic_DNA"/>
</dbReference>